<dbReference type="EMBL" id="BMAQ01000039">
    <property type="protein sequence ID" value="GFR39273.1"/>
    <property type="molecule type" value="Genomic_DNA"/>
</dbReference>
<dbReference type="SUPFAM" id="SSF58104">
    <property type="entry name" value="Methyl-accepting chemotaxis protein (MCP) signaling domain"/>
    <property type="match status" value="1"/>
</dbReference>
<evidence type="ECO:0000313" key="1">
    <source>
        <dbReference type="EMBL" id="GFR39273.1"/>
    </source>
</evidence>
<proteinExistence type="predicted"/>
<keyword evidence="2" id="KW-1185">Reference proteome</keyword>
<comment type="caution">
    <text evidence="1">The sequence shown here is derived from an EMBL/GenBank/DDBJ whole genome shotgun (WGS) entry which is preliminary data.</text>
</comment>
<protein>
    <recommendedName>
        <fullName evidence="3">Methyl-accepting chemotaxis protein</fullName>
    </recommendedName>
</protein>
<reference evidence="1" key="2">
    <citation type="journal article" date="2021" name="Data Brief">
        <title>Draft genome sequence data of the facultative, thermophilic, xylanolytic bacterium Paenibacillus sp. strain DA-C8.</title>
        <authorList>
            <person name="Chhe C."/>
            <person name="Uke A."/>
            <person name="Baramee S."/>
            <person name="Ungkulpasvich U."/>
            <person name="Tachaapaikoon C."/>
            <person name="Pason P."/>
            <person name="Waeonukul R."/>
            <person name="Ratanakhanokchai K."/>
            <person name="Kosugi A."/>
        </authorList>
    </citation>
    <scope>NUCLEOTIDE SEQUENCE</scope>
    <source>
        <strain evidence="1">DA-C8</strain>
    </source>
</reference>
<dbReference type="AlphaFoldDB" id="A0A916QHW2"/>
<sequence length="60" mass="6341">MMQAIETIASAAQQIASGSQQASATIEEQLATANLINESSSSLQNLAEELEKLIGTFKTE</sequence>
<dbReference type="Gene3D" id="1.10.287.950">
    <property type="entry name" value="Methyl-accepting chemotaxis protein"/>
    <property type="match status" value="1"/>
</dbReference>
<name>A0A916QHW2_9BACL</name>
<gene>
    <name evidence="1" type="ORF">PRECH8_25690</name>
</gene>
<evidence type="ECO:0008006" key="3">
    <source>
        <dbReference type="Google" id="ProtNLM"/>
    </source>
</evidence>
<dbReference type="RefSeq" id="WP_207161801.1">
    <property type="nucleotide sequence ID" value="NZ_BMAQ01000039.1"/>
</dbReference>
<accession>A0A916QHW2</accession>
<dbReference type="Proteomes" id="UP000654993">
    <property type="component" value="Unassembled WGS sequence"/>
</dbReference>
<organism evidence="1 2">
    <name type="scientific">Insulibacter thermoxylanivorax</name>
    <dbReference type="NCBI Taxonomy" id="2749268"/>
    <lineage>
        <taxon>Bacteria</taxon>
        <taxon>Bacillati</taxon>
        <taxon>Bacillota</taxon>
        <taxon>Bacilli</taxon>
        <taxon>Bacillales</taxon>
        <taxon>Paenibacillaceae</taxon>
        <taxon>Insulibacter</taxon>
    </lineage>
</organism>
<reference evidence="1" key="1">
    <citation type="submission" date="2020-08" db="EMBL/GenBank/DDBJ databases">
        <authorList>
            <person name="Uke A."/>
            <person name="Chhe C."/>
            <person name="Baramee S."/>
            <person name="Kosugi A."/>
        </authorList>
    </citation>
    <scope>NUCLEOTIDE SEQUENCE</scope>
    <source>
        <strain evidence="1">DA-C8</strain>
    </source>
</reference>
<evidence type="ECO:0000313" key="2">
    <source>
        <dbReference type="Proteomes" id="UP000654993"/>
    </source>
</evidence>